<evidence type="ECO:0000313" key="3">
    <source>
        <dbReference type="EMBL" id="MBB0228390.1"/>
    </source>
</evidence>
<feature type="region of interest" description="Disordered" evidence="1">
    <location>
        <begin position="313"/>
        <end position="334"/>
    </location>
</feature>
<gene>
    <name evidence="3" type="ORF">FOE67_02385</name>
</gene>
<dbReference type="Pfam" id="PF13683">
    <property type="entry name" value="rve_3"/>
    <property type="match status" value="1"/>
</dbReference>
<dbReference type="InterPro" id="IPR001584">
    <property type="entry name" value="Integrase_cat-core"/>
</dbReference>
<dbReference type="EMBL" id="VKHS01000024">
    <property type="protein sequence ID" value="MBB0228390.1"/>
    <property type="molecule type" value="Genomic_DNA"/>
</dbReference>
<dbReference type="InterPro" id="IPR009057">
    <property type="entry name" value="Homeodomain-like_sf"/>
</dbReference>
<feature type="domain" description="Integrase catalytic" evidence="2">
    <location>
        <begin position="150"/>
        <end position="325"/>
    </location>
</feature>
<accession>A0A7W3SZY4</accession>
<protein>
    <submittedName>
        <fullName evidence="3">IS481 family transposase</fullName>
    </submittedName>
</protein>
<dbReference type="PANTHER" id="PTHR35004:SF6">
    <property type="entry name" value="TRANSPOSASE"/>
    <property type="match status" value="1"/>
</dbReference>
<dbReference type="GO" id="GO:0003676">
    <property type="term" value="F:nucleic acid binding"/>
    <property type="evidence" value="ECO:0007669"/>
    <property type="project" value="InterPro"/>
</dbReference>
<dbReference type="InterPro" id="IPR036397">
    <property type="entry name" value="RNaseH_sf"/>
</dbReference>
<dbReference type="InterPro" id="IPR012337">
    <property type="entry name" value="RNaseH-like_sf"/>
</dbReference>
<dbReference type="Pfam" id="PF00665">
    <property type="entry name" value="rve"/>
    <property type="match status" value="1"/>
</dbReference>
<dbReference type="SUPFAM" id="SSF53098">
    <property type="entry name" value="Ribonuclease H-like"/>
    <property type="match status" value="1"/>
</dbReference>
<evidence type="ECO:0000256" key="1">
    <source>
        <dbReference type="SAM" id="MobiDB-lite"/>
    </source>
</evidence>
<evidence type="ECO:0000259" key="2">
    <source>
        <dbReference type="PROSITE" id="PS50994"/>
    </source>
</evidence>
<dbReference type="GO" id="GO:0015074">
    <property type="term" value="P:DNA integration"/>
    <property type="evidence" value="ECO:0007669"/>
    <property type="project" value="InterPro"/>
</dbReference>
<dbReference type="PROSITE" id="PS50994">
    <property type="entry name" value="INTEGRASE"/>
    <property type="match status" value="1"/>
</dbReference>
<dbReference type="Pfam" id="PF13565">
    <property type="entry name" value="HTH_32"/>
    <property type="match status" value="1"/>
</dbReference>
<dbReference type="PANTHER" id="PTHR35004">
    <property type="entry name" value="TRANSPOSASE RV3428C-RELATED"/>
    <property type="match status" value="1"/>
</dbReference>
<comment type="caution">
    <text evidence="3">The sequence shown here is derived from an EMBL/GenBank/DDBJ whole genome shotgun (WGS) entry which is preliminary data.</text>
</comment>
<dbReference type="Proteomes" id="UP000530234">
    <property type="component" value="Unassembled WGS sequence"/>
</dbReference>
<dbReference type="Gene3D" id="3.30.420.10">
    <property type="entry name" value="Ribonuclease H-like superfamily/Ribonuclease H"/>
    <property type="match status" value="1"/>
</dbReference>
<reference evidence="4" key="1">
    <citation type="submission" date="2019-10" db="EMBL/GenBank/DDBJ databases">
        <title>Streptomyces sp. nov., a novel actinobacterium isolated from alkaline environment.</title>
        <authorList>
            <person name="Golinska P."/>
        </authorList>
    </citation>
    <scope>NUCLEOTIDE SEQUENCE [LARGE SCALE GENOMIC DNA]</scope>
    <source>
        <strain evidence="4">DSM 42108</strain>
    </source>
</reference>
<dbReference type="RefSeq" id="WP_182660073.1">
    <property type="nucleotide sequence ID" value="NZ_VKHS01000024.1"/>
</dbReference>
<dbReference type="SUPFAM" id="SSF46689">
    <property type="entry name" value="Homeodomain-like"/>
    <property type="match status" value="1"/>
</dbReference>
<proteinExistence type="predicted"/>
<organism evidence="3 4">
    <name type="scientific">Streptomyces calidiresistens</name>
    <dbReference type="NCBI Taxonomy" id="1485586"/>
    <lineage>
        <taxon>Bacteria</taxon>
        <taxon>Bacillati</taxon>
        <taxon>Actinomycetota</taxon>
        <taxon>Actinomycetes</taxon>
        <taxon>Kitasatosporales</taxon>
        <taxon>Streptomycetaceae</taxon>
        <taxon>Streptomyces</taxon>
    </lineage>
</organism>
<dbReference type="AlphaFoldDB" id="A0A7W3SZY4"/>
<sequence>MTHANAPLSLEGRRRLIRRCRARSIAHVATEMGISRACASKWVNRWRRHGDSGLRDRSSTPHRSPSATPAWVVKQIETWRREHKWSAQRISDELADSGFRIDRRTVTRHLTRLGLGRRRFIDPGGDNNRNPGKIVARWPGHMVHLDVKKVGRIPDGGGWRIHGRDSVRTKTVSRAKTAGAKRGYTYLHSAVDGFSRLAYTEPLSDEKGATAAAFLARARAWFAAHGITHIHRVVTDNGACYRSGDFAWIVGKSTRHQKTKPYTPRHNGKVERYQRILAEELLYAREFNSEKARSSAIAVWNIHYNYHRRHSGAGGLPPASRLREGVTNVQPSYS</sequence>
<name>A0A7W3SZY4_9ACTN</name>
<keyword evidence="4" id="KW-1185">Reference proteome</keyword>
<dbReference type="InterPro" id="IPR047656">
    <property type="entry name" value="IS481-like_transpos"/>
</dbReference>
<evidence type="ECO:0000313" key="4">
    <source>
        <dbReference type="Proteomes" id="UP000530234"/>
    </source>
</evidence>
<dbReference type="NCBIfam" id="NF033577">
    <property type="entry name" value="transpos_IS481"/>
    <property type="match status" value="1"/>
</dbReference>